<dbReference type="AlphaFoldDB" id="A0A856ME04"/>
<dbReference type="PANTHER" id="PTHR34504:SF2">
    <property type="entry name" value="UPF0150 PROTEIN SSL0259"/>
    <property type="match status" value="1"/>
</dbReference>
<sequence length="75" mass="8437">MKQTKQLTAIIEREGDGYVSLCPELDIASQGRTIEEARDNLVEALELFFETAAPSEIQERLHTEVFVTRLEVSLG</sequence>
<reference evidence="1 2" key="1">
    <citation type="submission" date="2018-06" db="EMBL/GenBank/DDBJ databases">
        <title>Comparative genomics of Brasilonema spp. strains.</title>
        <authorList>
            <person name="Alvarenga D.O."/>
            <person name="Fiore M.F."/>
            <person name="Varani A.M."/>
        </authorList>
    </citation>
    <scope>NUCLEOTIDE SEQUENCE [LARGE SCALE GENOMIC DNA]</scope>
    <source>
        <strain evidence="1 2">CENA114</strain>
    </source>
</reference>
<dbReference type="RefSeq" id="WP_169263634.1">
    <property type="nucleotide sequence ID" value="NZ_CAWOXK010000001.1"/>
</dbReference>
<protein>
    <submittedName>
        <fullName evidence="1">Type II toxin-antitoxin system HicB family antitoxin</fullName>
    </submittedName>
</protein>
<accession>A0A856ME04</accession>
<evidence type="ECO:0000313" key="1">
    <source>
        <dbReference type="EMBL" id="QDL07277.1"/>
    </source>
</evidence>
<keyword evidence="2" id="KW-1185">Reference proteome</keyword>
<dbReference type="InterPro" id="IPR035069">
    <property type="entry name" value="TTHA1013/TTHA0281-like"/>
</dbReference>
<proteinExistence type="predicted"/>
<dbReference type="PANTHER" id="PTHR34504">
    <property type="entry name" value="ANTITOXIN HICB"/>
    <property type="match status" value="1"/>
</dbReference>
<name>A0A856ME04_9CYAN</name>
<dbReference type="KEGG" id="bsen:DP114_04585"/>
<dbReference type="EMBL" id="CP030118">
    <property type="protein sequence ID" value="QDL07277.1"/>
    <property type="molecule type" value="Genomic_DNA"/>
</dbReference>
<organism evidence="1 2">
    <name type="scientific">Brasilonema sennae CENA114</name>
    <dbReference type="NCBI Taxonomy" id="415709"/>
    <lineage>
        <taxon>Bacteria</taxon>
        <taxon>Bacillati</taxon>
        <taxon>Cyanobacteriota</taxon>
        <taxon>Cyanophyceae</taxon>
        <taxon>Nostocales</taxon>
        <taxon>Scytonemataceae</taxon>
        <taxon>Brasilonema</taxon>
        <taxon>Bromeliae group (in: Brasilonema)</taxon>
    </lineage>
</organism>
<dbReference type="SUPFAM" id="SSF143100">
    <property type="entry name" value="TTHA1013/TTHA0281-like"/>
    <property type="match status" value="1"/>
</dbReference>
<gene>
    <name evidence="1" type="ORF">DP114_04585</name>
</gene>
<dbReference type="InterPro" id="IPR051404">
    <property type="entry name" value="TA_system_antitoxin"/>
</dbReference>
<dbReference type="Proteomes" id="UP000503129">
    <property type="component" value="Chromosome"/>
</dbReference>
<evidence type="ECO:0000313" key="2">
    <source>
        <dbReference type="Proteomes" id="UP000503129"/>
    </source>
</evidence>
<dbReference type="Gene3D" id="3.30.160.250">
    <property type="match status" value="1"/>
</dbReference>